<keyword evidence="8" id="KW-1185">Reference proteome</keyword>
<dbReference type="Pfam" id="PF08240">
    <property type="entry name" value="ADH_N"/>
    <property type="match status" value="1"/>
</dbReference>
<evidence type="ECO:0000313" key="8">
    <source>
        <dbReference type="Proteomes" id="UP000319732"/>
    </source>
</evidence>
<reference evidence="7 8" key="1">
    <citation type="submission" date="2019-06" db="EMBL/GenBank/DDBJ databases">
        <title>Whole genome sequence for Cellvibrionaceae sp. R142.</title>
        <authorList>
            <person name="Wang G."/>
        </authorList>
    </citation>
    <scope>NUCLEOTIDE SEQUENCE [LARGE SCALE GENOMIC DNA]</scope>
    <source>
        <strain evidence="7 8">R142</strain>
    </source>
</reference>
<feature type="domain" description="Enoyl reductase (ER)" evidence="6">
    <location>
        <begin position="14"/>
        <end position="325"/>
    </location>
</feature>
<dbReference type="GO" id="GO:0008270">
    <property type="term" value="F:zinc ion binding"/>
    <property type="evidence" value="ECO:0007669"/>
    <property type="project" value="InterPro"/>
</dbReference>
<evidence type="ECO:0000256" key="2">
    <source>
        <dbReference type="ARBA" id="ARBA00022857"/>
    </source>
</evidence>
<dbReference type="EMBL" id="VHSG01000018">
    <property type="protein sequence ID" value="TQV73516.1"/>
    <property type="molecule type" value="Genomic_DNA"/>
</dbReference>
<dbReference type="InterPro" id="IPR013149">
    <property type="entry name" value="ADH-like_C"/>
</dbReference>
<dbReference type="InterPro" id="IPR020843">
    <property type="entry name" value="ER"/>
</dbReference>
<dbReference type="Gene3D" id="3.40.50.720">
    <property type="entry name" value="NAD(P)-binding Rossmann-like Domain"/>
    <property type="match status" value="1"/>
</dbReference>
<dbReference type="GO" id="GO:0003960">
    <property type="term" value="F:quinone reductase (NADPH) activity"/>
    <property type="evidence" value="ECO:0007669"/>
    <property type="project" value="UniProtKB-EC"/>
</dbReference>
<evidence type="ECO:0000313" key="7">
    <source>
        <dbReference type="EMBL" id="TQV73516.1"/>
    </source>
</evidence>
<dbReference type="AlphaFoldDB" id="A0A545T8H5"/>
<protein>
    <recommendedName>
        <fullName evidence="4">NADPH:quinone reductase</fullName>
        <ecNumber evidence="4">1.6.5.5</ecNumber>
    </recommendedName>
</protein>
<dbReference type="RefSeq" id="WP_142905645.1">
    <property type="nucleotide sequence ID" value="NZ_ML660097.1"/>
</dbReference>
<comment type="catalytic activity">
    <reaction evidence="5">
        <text>2 a quinone + NADPH + H(+) = 2 a 1,4-benzosemiquinone + NADP(+)</text>
        <dbReference type="Rhea" id="RHEA:14269"/>
        <dbReference type="ChEBI" id="CHEBI:15378"/>
        <dbReference type="ChEBI" id="CHEBI:57783"/>
        <dbReference type="ChEBI" id="CHEBI:58349"/>
        <dbReference type="ChEBI" id="CHEBI:132124"/>
        <dbReference type="ChEBI" id="CHEBI:134225"/>
        <dbReference type="EC" id="1.6.5.5"/>
    </reaction>
</comment>
<sequence>METNVKRFCLSEQGGPEVMQWSGQTLDEPGAGEVLLRQTAIGLNYIDTYHRSGLYPLELPSGLGVEAAGVVEAVGPECGDLAIGDRVGYCQGPIGAYAEARIMPADNLIPLPDGIDDTTAAAVLLKGLTAAFLLRKTFPVQAGQQVLVHAAAGGVGLLLVQWAKHLGARVIGSVGSPAKAELATQQGCDDVILYRQQAVAERVRALTEGRGVEVVYDSVGKDTFAASLDSLATRGMLVSYGNASGPAPEVKPLTLAQKGSLFLTRPTLWHYIERPAERLALTRELFALLEAGVLTVNINHTYALAEAPRAHRDLEARKTSGSVVLLP</sequence>
<dbReference type="CDD" id="cd05286">
    <property type="entry name" value="QOR2"/>
    <property type="match status" value="1"/>
</dbReference>
<keyword evidence="2" id="KW-0521">NADP</keyword>
<dbReference type="GO" id="GO:0005829">
    <property type="term" value="C:cytosol"/>
    <property type="evidence" value="ECO:0007669"/>
    <property type="project" value="TreeGrafter"/>
</dbReference>
<dbReference type="InterPro" id="IPR036291">
    <property type="entry name" value="NAD(P)-bd_dom_sf"/>
</dbReference>
<dbReference type="InterPro" id="IPR013154">
    <property type="entry name" value="ADH-like_N"/>
</dbReference>
<dbReference type="InterPro" id="IPR011032">
    <property type="entry name" value="GroES-like_sf"/>
</dbReference>
<evidence type="ECO:0000256" key="3">
    <source>
        <dbReference type="ARBA" id="ARBA00023002"/>
    </source>
</evidence>
<dbReference type="EC" id="1.6.5.5" evidence="4"/>
<dbReference type="Gene3D" id="3.90.180.10">
    <property type="entry name" value="Medium-chain alcohol dehydrogenases, catalytic domain"/>
    <property type="match status" value="1"/>
</dbReference>
<keyword evidence="3" id="KW-0560">Oxidoreductase</keyword>
<evidence type="ECO:0000259" key="6">
    <source>
        <dbReference type="SMART" id="SM00829"/>
    </source>
</evidence>
<organism evidence="7 8">
    <name type="scientific">Exilibacterium tricleocarpae</name>
    <dbReference type="NCBI Taxonomy" id="2591008"/>
    <lineage>
        <taxon>Bacteria</taxon>
        <taxon>Pseudomonadati</taxon>
        <taxon>Pseudomonadota</taxon>
        <taxon>Gammaproteobacteria</taxon>
        <taxon>Cellvibrionales</taxon>
        <taxon>Cellvibrionaceae</taxon>
        <taxon>Exilibacterium</taxon>
    </lineage>
</organism>
<dbReference type="PANTHER" id="PTHR48106:SF13">
    <property type="entry name" value="QUINONE OXIDOREDUCTASE-RELATED"/>
    <property type="match status" value="1"/>
</dbReference>
<dbReference type="Pfam" id="PF00107">
    <property type="entry name" value="ADH_zinc_N"/>
    <property type="match status" value="1"/>
</dbReference>
<name>A0A545T8H5_9GAMM</name>
<dbReference type="GO" id="GO:0035925">
    <property type="term" value="F:mRNA 3'-UTR AU-rich region binding"/>
    <property type="evidence" value="ECO:0007669"/>
    <property type="project" value="TreeGrafter"/>
</dbReference>
<dbReference type="PROSITE" id="PS01162">
    <property type="entry name" value="QOR_ZETA_CRYSTAL"/>
    <property type="match status" value="1"/>
</dbReference>
<dbReference type="PANTHER" id="PTHR48106">
    <property type="entry name" value="QUINONE OXIDOREDUCTASE PIG3-RELATED"/>
    <property type="match status" value="1"/>
</dbReference>
<proteinExistence type="inferred from homology"/>
<dbReference type="InterPro" id="IPR002364">
    <property type="entry name" value="Quin_OxRdtase/zeta-crystal_CS"/>
</dbReference>
<comment type="similarity">
    <text evidence="1">Belongs to the zinc-containing alcohol dehydrogenase family. Quinone oxidoreductase subfamily.</text>
</comment>
<dbReference type="OrthoDB" id="9785812at2"/>
<comment type="caution">
    <text evidence="7">The sequence shown here is derived from an EMBL/GenBank/DDBJ whole genome shotgun (WGS) entry which is preliminary data.</text>
</comment>
<dbReference type="FunFam" id="3.40.50.720:FF:000053">
    <property type="entry name" value="Quinone oxidoreductase 1"/>
    <property type="match status" value="1"/>
</dbReference>
<dbReference type="SMART" id="SM00829">
    <property type="entry name" value="PKS_ER"/>
    <property type="match status" value="1"/>
</dbReference>
<evidence type="ECO:0000256" key="4">
    <source>
        <dbReference type="ARBA" id="ARBA00038919"/>
    </source>
</evidence>
<evidence type="ECO:0000256" key="5">
    <source>
        <dbReference type="ARBA" id="ARBA00048980"/>
    </source>
</evidence>
<gene>
    <name evidence="7" type="ORF">FKG94_17625</name>
</gene>
<dbReference type="GO" id="GO:0070402">
    <property type="term" value="F:NADPH binding"/>
    <property type="evidence" value="ECO:0007669"/>
    <property type="project" value="TreeGrafter"/>
</dbReference>
<dbReference type="InterPro" id="IPR047618">
    <property type="entry name" value="QOR-like"/>
</dbReference>
<accession>A0A545T8H5</accession>
<evidence type="ECO:0000256" key="1">
    <source>
        <dbReference type="ARBA" id="ARBA00010371"/>
    </source>
</evidence>
<dbReference type="NCBIfam" id="NF008024">
    <property type="entry name" value="PRK10754.1"/>
    <property type="match status" value="1"/>
</dbReference>
<dbReference type="SUPFAM" id="SSF50129">
    <property type="entry name" value="GroES-like"/>
    <property type="match status" value="1"/>
</dbReference>
<dbReference type="Proteomes" id="UP000319732">
    <property type="component" value="Unassembled WGS sequence"/>
</dbReference>
<dbReference type="SUPFAM" id="SSF51735">
    <property type="entry name" value="NAD(P)-binding Rossmann-fold domains"/>
    <property type="match status" value="1"/>
</dbReference>